<feature type="domain" description="Glutamine amidotransferase" evidence="1">
    <location>
        <begin position="42"/>
        <end position="222"/>
    </location>
</feature>
<keyword evidence="2" id="KW-0315">Glutamine amidotransferase</keyword>
<dbReference type="EMBL" id="KZ805319">
    <property type="protein sequence ID" value="PVI04717.1"/>
    <property type="molecule type" value="Genomic_DNA"/>
</dbReference>
<dbReference type="InterPro" id="IPR029062">
    <property type="entry name" value="Class_I_gatase-like"/>
</dbReference>
<dbReference type="InterPro" id="IPR044992">
    <property type="entry name" value="ChyE-like"/>
</dbReference>
<evidence type="ECO:0000259" key="1">
    <source>
        <dbReference type="Pfam" id="PF00117"/>
    </source>
</evidence>
<dbReference type="GO" id="GO:0005829">
    <property type="term" value="C:cytosol"/>
    <property type="evidence" value="ECO:0007669"/>
    <property type="project" value="TreeGrafter"/>
</dbReference>
<sequence length="291" mass="32862">MSSTIRIAMLNADTPVPVVRPKWGTYGQMFHDLLVAATSRTCSEVKIQSSYHDVVKLEYPESLADVDVVLVTGSAASSYEDQEWIHQLDEYILDVYTQHPRIKIFGSCFGHQIICQSLLKKYGVRVEKDPNGWELGVQEIKLEEQFRNAVGQGSRFDSDAKFSKYIPERMKVQFIHGDHVKIPSPESIPSSWLMVGHTKHCAVQGVYEPSRVLTLQGHFEFDRWTSTEIMKVFGASWQPEVLQKTFEAIDADDDSEAAAEMVLRFFLEKEPTGDTATYEVAKGLLTPPLDA</sequence>
<organism evidence="2 3">
    <name type="scientific">Periconia macrospinosa</name>
    <dbReference type="NCBI Taxonomy" id="97972"/>
    <lineage>
        <taxon>Eukaryota</taxon>
        <taxon>Fungi</taxon>
        <taxon>Dikarya</taxon>
        <taxon>Ascomycota</taxon>
        <taxon>Pezizomycotina</taxon>
        <taxon>Dothideomycetes</taxon>
        <taxon>Pleosporomycetidae</taxon>
        <taxon>Pleosporales</taxon>
        <taxon>Massarineae</taxon>
        <taxon>Periconiaceae</taxon>
        <taxon>Periconia</taxon>
    </lineage>
</organism>
<keyword evidence="3" id="KW-1185">Reference proteome</keyword>
<dbReference type="GO" id="GO:0005634">
    <property type="term" value="C:nucleus"/>
    <property type="evidence" value="ECO:0007669"/>
    <property type="project" value="TreeGrafter"/>
</dbReference>
<dbReference type="Proteomes" id="UP000244855">
    <property type="component" value="Unassembled WGS sequence"/>
</dbReference>
<evidence type="ECO:0000313" key="3">
    <source>
        <dbReference type="Proteomes" id="UP000244855"/>
    </source>
</evidence>
<dbReference type="GO" id="GO:0016740">
    <property type="term" value="F:transferase activity"/>
    <property type="evidence" value="ECO:0007669"/>
    <property type="project" value="UniProtKB-KW"/>
</dbReference>
<name>A0A2V1E2G0_9PLEO</name>
<proteinExistence type="predicted"/>
<dbReference type="Pfam" id="PF00117">
    <property type="entry name" value="GATase"/>
    <property type="match status" value="1"/>
</dbReference>
<dbReference type="PROSITE" id="PS51273">
    <property type="entry name" value="GATASE_TYPE_1"/>
    <property type="match status" value="1"/>
</dbReference>
<dbReference type="OrthoDB" id="1669814at2759"/>
<evidence type="ECO:0000313" key="2">
    <source>
        <dbReference type="EMBL" id="PVI04717.1"/>
    </source>
</evidence>
<dbReference type="PANTHER" id="PTHR42695">
    <property type="entry name" value="GLUTAMINE AMIDOTRANSFERASE YLR126C-RELATED"/>
    <property type="match status" value="1"/>
</dbReference>
<reference evidence="2 3" key="1">
    <citation type="journal article" date="2018" name="Sci. Rep.">
        <title>Comparative genomics provides insights into the lifestyle and reveals functional heterogeneity of dark septate endophytic fungi.</title>
        <authorList>
            <person name="Knapp D.G."/>
            <person name="Nemeth J.B."/>
            <person name="Barry K."/>
            <person name="Hainaut M."/>
            <person name="Henrissat B."/>
            <person name="Johnson J."/>
            <person name="Kuo A."/>
            <person name="Lim J.H.P."/>
            <person name="Lipzen A."/>
            <person name="Nolan M."/>
            <person name="Ohm R.A."/>
            <person name="Tamas L."/>
            <person name="Grigoriev I.V."/>
            <person name="Spatafora J.W."/>
            <person name="Nagy L.G."/>
            <person name="Kovacs G.M."/>
        </authorList>
    </citation>
    <scope>NUCLEOTIDE SEQUENCE [LARGE SCALE GENOMIC DNA]</scope>
    <source>
        <strain evidence="2 3">DSE2036</strain>
    </source>
</reference>
<protein>
    <submittedName>
        <fullName evidence="2">Class I glutamine amidotransferase-like protein</fullName>
    </submittedName>
</protein>
<keyword evidence="2" id="KW-0808">Transferase</keyword>
<dbReference type="CDD" id="cd01741">
    <property type="entry name" value="GATase1_1"/>
    <property type="match status" value="1"/>
</dbReference>
<dbReference type="PANTHER" id="PTHR42695:SF6">
    <property type="entry name" value="GLUTAMINE AMIDOTRANSFERASE DOMAIN-CONTAINING PROTEIN"/>
    <property type="match status" value="1"/>
</dbReference>
<accession>A0A2V1E2G0</accession>
<dbReference type="AlphaFoldDB" id="A0A2V1E2G0"/>
<dbReference type="SUPFAM" id="SSF52317">
    <property type="entry name" value="Class I glutamine amidotransferase-like"/>
    <property type="match status" value="1"/>
</dbReference>
<dbReference type="InterPro" id="IPR017926">
    <property type="entry name" value="GATASE"/>
</dbReference>
<dbReference type="Gene3D" id="3.40.50.880">
    <property type="match status" value="1"/>
</dbReference>
<gene>
    <name evidence="2" type="ORF">DM02DRAFT_518170</name>
</gene>
<dbReference type="STRING" id="97972.A0A2V1E2G0"/>